<dbReference type="GO" id="GO:0008202">
    <property type="term" value="P:steroid metabolic process"/>
    <property type="evidence" value="ECO:0007669"/>
    <property type="project" value="TreeGrafter"/>
</dbReference>
<proteinExistence type="predicted"/>
<evidence type="ECO:0000256" key="5">
    <source>
        <dbReference type="ARBA" id="ARBA00023002"/>
    </source>
</evidence>
<accession>A0A9W4UHQ8</accession>
<dbReference type="GO" id="GO:0000246">
    <property type="term" value="F:Delta24(24-1) sterol reductase activity"/>
    <property type="evidence" value="ECO:0007669"/>
    <property type="project" value="TreeGrafter"/>
</dbReference>
<keyword evidence="5" id="KW-0560">Oxidoreductase</keyword>
<dbReference type="OrthoDB" id="415825at2759"/>
<gene>
    <name evidence="8" type="ORF">PDIGIT_LOCUS9257</name>
</gene>
<keyword evidence="3" id="KW-0812">Transmembrane</keyword>
<evidence type="ECO:0000313" key="9">
    <source>
        <dbReference type="Proteomes" id="UP001152607"/>
    </source>
</evidence>
<dbReference type="PROSITE" id="PS51387">
    <property type="entry name" value="FAD_PCMH"/>
    <property type="match status" value="1"/>
</dbReference>
<dbReference type="GO" id="GO:0005737">
    <property type="term" value="C:cytoplasm"/>
    <property type="evidence" value="ECO:0007669"/>
    <property type="project" value="TreeGrafter"/>
</dbReference>
<dbReference type="Pfam" id="PF01565">
    <property type="entry name" value="FAD_binding_4"/>
    <property type="match status" value="1"/>
</dbReference>
<evidence type="ECO:0000256" key="2">
    <source>
        <dbReference type="ARBA" id="ARBA00012405"/>
    </source>
</evidence>
<sequence>MDTTSHPTHASILSQISAQVSTYHETSTPFRIYHGSTLSTRTSPRKTTALINTSPLNTILSIAPSSKTALVEPNVPMDALATATLAHNLLPKVVMELPNITVGGGFAGTSGESSSFRHGLFDRGVRGIEIVLGNGEVVWATRENEHRELFFACAGSCGSLGVITALEMELVDAGGWVELEYVAVRSVEEAVRVCEVACADEGVEYVDAILFGLGRGVVMVGRMRSDDGGLEVVRFDRRGDPWMYLHAEEVMDGLLGEEGGKGGERRTVKEAVPVKSYLFRYDRGVFWSGLRAFNYFMTPFNSWTRYLLDPFMRSRTMIHALHRSGLASQALIQDLAVPFDKTDEFIRWTDERTGMWPLWLCPVRKAPKGEESFSMGVSVDRDDNELLMDVGIWGMGPKEPYSFIKLNRDFEKKVAELNGLKCLYAHAYYTEDEFWKLYDEEKYKRLRKQYHAQGLPSVYEKVRVDLKGVAGPAATRDPETWGAWASRRFWQTWPMGGLYGVASATKGLVVESDFLLK</sequence>
<comment type="subcellular location">
    <subcellularLocation>
        <location evidence="1">Membrane</location>
        <topology evidence="1">Single-pass membrane protein</topology>
    </subcellularLocation>
</comment>
<organism evidence="8 9">
    <name type="scientific">Periconia digitata</name>
    <dbReference type="NCBI Taxonomy" id="1303443"/>
    <lineage>
        <taxon>Eukaryota</taxon>
        <taxon>Fungi</taxon>
        <taxon>Dikarya</taxon>
        <taxon>Ascomycota</taxon>
        <taxon>Pezizomycotina</taxon>
        <taxon>Dothideomycetes</taxon>
        <taxon>Pleosporomycetidae</taxon>
        <taxon>Pleosporales</taxon>
        <taxon>Massarineae</taxon>
        <taxon>Periconiaceae</taxon>
        <taxon>Periconia</taxon>
    </lineage>
</organism>
<dbReference type="InterPro" id="IPR006094">
    <property type="entry name" value="Oxid_FAD_bind_N"/>
</dbReference>
<dbReference type="GO" id="GO:0071949">
    <property type="term" value="F:FAD binding"/>
    <property type="evidence" value="ECO:0007669"/>
    <property type="project" value="InterPro"/>
</dbReference>
<dbReference type="GO" id="GO:0016020">
    <property type="term" value="C:membrane"/>
    <property type="evidence" value="ECO:0007669"/>
    <property type="project" value="UniProtKB-SubCell"/>
</dbReference>
<dbReference type="PANTHER" id="PTHR10801">
    <property type="entry name" value="24-DEHYDROCHOLESTEROL REDUCTASE"/>
    <property type="match status" value="1"/>
</dbReference>
<name>A0A9W4UHQ8_9PLEO</name>
<comment type="caution">
    <text evidence="8">The sequence shown here is derived from an EMBL/GenBank/DDBJ whole genome shotgun (WGS) entry which is preliminary data.</text>
</comment>
<dbReference type="Gene3D" id="3.30.465.10">
    <property type="match status" value="1"/>
</dbReference>
<reference evidence="8" key="1">
    <citation type="submission" date="2023-01" db="EMBL/GenBank/DDBJ databases">
        <authorList>
            <person name="Van Ghelder C."/>
            <person name="Rancurel C."/>
        </authorList>
    </citation>
    <scope>NUCLEOTIDE SEQUENCE</scope>
    <source>
        <strain evidence="8">CNCM I-4278</strain>
    </source>
</reference>
<evidence type="ECO:0000259" key="7">
    <source>
        <dbReference type="PROSITE" id="PS51387"/>
    </source>
</evidence>
<keyword evidence="9" id="KW-1185">Reference proteome</keyword>
<dbReference type="EC" id="1.3.1.72" evidence="2"/>
<evidence type="ECO:0000256" key="1">
    <source>
        <dbReference type="ARBA" id="ARBA00004167"/>
    </source>
</evidence>
<dbReference type="AlphaFoldDB" id="A0A9W4UHQ8"/>
<dbReference type="PANTHER" id="PTHR10801:SF0">
    <property type="entry name" value="DELTA(24)-STEROL REDUCTASE"/>
    <property type="match status" value="1"/>
</dbReference>
<dbReference type="GO" id="GO:0050614">
    <property type="term" value="F:Delta24-sterol reductase activity"/>
    <property type="evidence" value="ECO:0007669"/>
    <property type="project" value="UniProtKB-EC"/>
</dbReference>
<dbReference type="InterPro" id="IPR036318">
    <property type="entry name" value="FAD-bd_PCMH-like_sf"/>
</dbReference>
<keyword evidence="4" id="KW-1133">Transmembrane helix</keyword>
<dbReference type="Proteomes" id="UP001152607">
    <property type="component" value="Unassembled WGS sequence"/>
</dbReference>
<protein>
    <recommendedName>
        <fullName evidence="2">Delta(24)-sterol reductase</fullName>
        <ecNumber evidence="2">1.3.1.72</ecNumber>
    </recommendedName>
</protein>
<evidence type="ECO:0000256" key="4">
    <source>
        <dbReference type="ARBA" id="ARBA00022989"/>
    </source>
</evidence>
<dbReference type="SUPFAM" id="SSF56176">
    <property type="entry name" value="FAD-binding/transporter-associated domain-like"/>
    <property type="match status" value="1"/>
</dbReference>
<dbReference type="InterPro" id="IPR016166">
    <property type="entry name" value="FAD-bd_PCMH"/>
</dbReference>
<evidence type="ECO:0000256" key="6">
    <source>
        <dbReference type="ARBA" id="ARBA00023136"/>
    </source>
</evidence>
<dbReference type="EMBL" id="CAOQHR010000006">
    <property type="protein sequence ID" value="CAI6336165.1"/>
    <property type="molecule type" value="Genomic_DNA"/>
</dbReference>
<evidence type="ECO:0000256" key="3">
    <source>
        <dbReference type="ARBA" id="ARBA00022692"/>
    </source>
</evidence>
<keyword evidence="6" id="KW-0472">Membrane</keyword>
<dbReference type="InterPro" id="IPR016169">
    <property type="entry name" value="FAD-bd_PCMH_sub2"/>
</dbReference>
<evidence type="ECO:0000313" key="8">
    <source>
        <dbReference type="EMBL" id="CAI6336165.1"/>
    </source>
</evidence>
<feature type="domain" description="FAD-binding PCMH-type" evidence="7">
    <location>
        <begin position="1"/>
        <end position="173"/>
    </location>
</feature>
<dbReference type="InterPro" id="IPR040165">
    <property type="entry name" value="Diminuto-like"/>
</dbReference>